<proteinExistence type="predicted"/>
<dbReference type="Gene3D" id="3.50.40.10">
    <property type="entry name" value="Phenylalanyl-trna Synthetase, Chain B, domain 3"/>
    <property type="match status" value="1"/>
</dbReference>
<keyword evidence="2" id="KW-1185">Reference proteome</keyword>
<organism evidence="1 2">
    <name type="scientific">Castilleja foliolosa</name>
    <dbReference type="NCBI Taxonomy" id="1961234"/>
    <lineage>
        <taxon>Eukaryota</taxon>
        <taxon>Viridiplantae</taxon>
        <taxon>Streptophyta</taxon>
        <taxon>Embryophyta</taxon>
        <taxon>Tracheophyta</taxon>
        <taxon>Spermatophyta</taxon>
        <taxon>Magnoliopsida</taxon>
        <taxon>eudicotyledons</taxon>
        <taxon>Gunneridae</taxon>
        <taxon>Pentapetalae</taxon>
        <taxon>asterids</taxon>
        <taxon>lamiids</taxon>
        <taxon>Lamiales</taxon>
        <taxon>Orobanchaceae</taxon>
        <taxon>Pedicularideae</taxon>
        <taxon>Castillejinae</taxon>
        <taxon>Castilleja</taxon>
    </lineage>
</organism>
<sequence length="105" mass="12359">MLPRMMGLQAVLRRLARREWREVASCEANHRRDQERLLYNLLCLEGIALVLRRQLYSGVSRFRPYVLCAVLRDVTFDEAQLNSFIDFQDQLNQTICGAFRKAIEI</sequence>
<evidence type="ECO:0000313" key="2">
    <source>
        <dbReference type="Proteomes" id="UP001632038"/>
    </source>
</evidence>
<dbReference type="AlphaFoldDB" id="A0ABD3EPS8"/>
<dbReference type="EMBL" id="JAVIJP010000002">
    <property type="protein sequence ID" value="KAL3655105.1"/>
    <property type="molecule type" value="Genomic_DNA"/>
</dbReference>
<gene>
    <name evidence="1" type="ORF">CASFOL_000891</name>
</gene>
<name>A0ABD3EPS8_9LAMI</name>
<reference evidence="2" key="1">
    <citation type="journal article" date="2024" name="IScience">
        <title>Strigolactones Initiate the Formation of Haustorium-like Structures in Castilleja.</title>
        <authorList>
            <person name="Buerger M."/>
            <person name="Peterson D."/>
            <person name="Chory J."/>
        </authorList>
    </citation>
    <scope>NUCLEOTIDE SEQUENCE [LARGE SCALE GENOMIC DNA]</scope>
</reference>
<dbReference type="Proteomes" id="UP001632038">
    <property type="component" value="Unassembled WGS sequence"/>
</dbReference>
<comment type="caution">
    <text evidence="1">The sequence shown here is derived from an EMBL/GenBank/DDBJ whole genome shotgun (WGS) entry which is preliminary data.</text>
</comment>
<evidence type="ECO:0000313" key="1">
    <source>
        <dbReference type="EMBL" id="KAL3655105.1"/>
    </source>
</evidence>
<protein>
    <submittedName>
        <fullName evidence="1">Uncharacterized protein</fullName>
    </submittedName>
</protein>
<accession>A0ABD3EPS8</accession>
<dbReference type="InterPro" id="IPR020825">
    <property type="entry name" value="Phe-tRNA_synthase-like_B3/B4"/>
</dbReference>